<name>A0A2A4J0R9_HELVI</name>
<dbReference type="PANTHER" id="PTHR34717:SF1">
    <property type="entry name" value="EG:BACR7A4.20 PROTEIN"/>
    <property type="match status" value="1"/>
</dbReference>
<organism evidence="1">
    <name type="scientific">Heliothis virescens</name>
    <name type="common">Tobacco budworm moth</name>
    <dbReference type="NCBI Taxonomy" id="7102"/>
    <lineage>
        <taxon>Eukaryota</taxon>
        <taxon>Metazoa</taxon>
        <taxon>Ecdysozoa</taxon>
        <taxon>Arthropoda</taxon>
        <taxon>Hexapoda</taxon>
        <taxon>Insecta</taxon>
        <taxon>Pterygota</taxon>
        <taxon>Neoptera</taxon>
        <taxon>Endopterygota</taxon>
        <taxon>Lepidoptera</taxon>
        <taxon>Glossata</taxon>
        <taxon>Ditrysia</taxon>
        <taxon>Noctuoidea</taxon>
        <taxon>Noctuidae</taxon>
        <taxon>Heliothinae</taxon>
        <taxon>Heliothis</taxon>
    </lineage>
</organism>
<dbReference type="PANTHER" id="PTHR34717">
    <property type="entry name" value="EG:BACR7A4.20 PROTEIN"/>
    <property type="match status" value="1"/>
</dbReference>
<protein>
    <submittedName>
        <fullName evidence="1">Uncharacterized protein</fullName>
    </submittedName>
</protein>
<accession>A0A2A4J0R9</accession>
<reference evidence="1" key="1">
    <citation type="submission" date="2017-09" db="EMBL/GenBank/DDBJ databases">
        <title>Contemporary evolution of a Lepidopteran species, Heliothis virescens, in response to modern agricultural practices.</title>
        <authorList>
            <person name="Fritz M.L."/>
            <person name="Deyonke A.M."/>
            <person name="Papanicolaou A."/>
            <person name="Micinski S."/>
            <person name="Westbrook J."/>
            <person name="Gould F."/>
        </authorList>
    </citation>
    <scope>NUCLEOTIDE SEQUENCE [LARGE SCALE GENOMIC DNA]</scope>
    <source>
        <strain evidence="1">HvINT-</strain>
        <tissue evidence="1">Whole body</tissue>
    </source>
</reference>
<proteinExistence type="predicted"/>
<evidence type="ECO:0000313" key="1">
    <source>
        <dbReference type="EMBL" id="PCG65040.1"/>
    </source>
</evidence>
<comment type="caution">
    <text evidence="1">The sequence shown here is derived from an EMBL/GenBank/DDBJ whole genome shotgun (WGS) entry which is preliminary data.</text>
</comment>
<dbReference type="EMBL" id="NWSH01004502">
    <property type="protein sequence ID" value="PCG65040.1"/>
    <property type="molecule type" value="Genomic_DNA"/>
</dbReference>
<gene>
    <name evidence="1" type="ORF">B5V51_9795</name>
</gene>
<dbReference type="AlphaFoldDB" id="A0A2A4J0R9"/>
<sequence length="415" mass="48076">MLCAILLPLLIPVGLVIFFKILNKPDKPALFGIYQQKNKFFYLKFLFIYTILRIRQLKNHITRQFAVEVGKSCDGTLHVHKQDVVLENKYYLGDNEQAIDAVYFNGNNKEGDAVICGIARRPKNFVDAFLYLKVKGGELLLSPELPDTHQQQATIEEGAYRIKGLEVVNFIPMRTWKLTYNGEMKPKNDSEKRVKVEAELTWSAVFAHFNYDTQMAPRGMARDMAKEKWSRGYFKLLKKLHQTHYEQMGVLEGTVTIDGKEHSINIPCVRDHSFGPFRDWRTFHRYVYHFIFLENGDCLAIGTVCQPAILSHLTIGYICRQSDQAVLPVESSDFKMYQHGENQILPKDYGFTFKAGRETYAVRVQVEDEEIFYIGKSREAKFYERWCSVEVNGVKGSACVEWHYNNVQSSREKTE</sequence>
<dbReference type="STRING" id="7102.A0A2A4J0R9"/>